<feature type="transmembrane region" description="Helical" evidence="7">
    <location>
        <begin position="67"/>
        <end position="84"/>
    </location>
</feature>
<comment type="subcellular location">
    <subcellularLocation>
        <location evidence="1">Cell membrane</location>
        <topology evidence="1">Multi-pass membrane protein</topology>
    </subcellularLocation>
</comment>
<evidence type="ECO:0000313" key="10">
    <source>
        <dbReference type="Proteomes" id="UP001499863"/>
    </source>
</evidence>
<feature type="domain" description="Phosphatidic acid phosphatase type 2/haloperoxidase" evidence="8">
    <location>
        <begin position="66"/>
        <end position="181"/>
    </location>
</feature>
<dbReference type="InterPro" id="IPR000326">
    <property type="entry name" value="PAP2/HPO"/>
</dbReference>
<evidence type="ECO:0000259" key="8">
    <source>
        <dbReference type="SMART" id="SM00014"/>
    </source>
</evidence>
<dbReference type="Pfam" id="PF01569">
    <property type="entry name" value="PAP2"/>
    <property type="match status" value="1"/>
</dbReference>
<keyword evidence="5 7" id="KW-1133">Transmembrane helix</keyword>
<keyword evidence="10" id="KW-1185">Reference proteome</keyword>
<evidence type="ECO:0000256" key="6">
    <source>
        <dbReference type="ARBA" id="ARBA00023136"/>
    </source>
</evidence>
<reference evidence="10" key="1">
    <citation type="journal article" date="2019" name="Int. J. Syst. Evol. Microbiol.">
        <title>The Global Catalogue of Microorganisms (GCM) 10K type strain sequencing project: providing services to taxonomists for standard genome sequencing and annotation.</title>
        <authorList>
            <consortium name="The Broad Institute Genomics Platform"/>
            <consortium name="The Broad Institute Genome Sequencing Center for Infectious Disease"/>
            <person name="Wu L."/>
            <person name="Ma J."/>
        </authorList>
    </citation>
    <scope>NUCLEOTIDE SEQUENCE [LARGE SCALE GENOMIC DNA]</scope>
    <source>
        <strain evidence="10">JCM 12393</strain>
    </source>
</reference>
<feature type="transmembrane region" description="Helical" evidence="7">
    <location>
        <begin position="142"/>
        <end position="160"/>
    </location>
</feature>
<organism evidence="9 10">
    <name type="scientific">Kitasatospora putterlickiae</name>
    <dbReference type="NCBI Taxonomy" id="221725"/>
    <lineage>
        <taxon>Bacteria</taxon>
        <taxon>Bacillati</taxon>
        <taxon>Actinomycetota</taxon>
        <taxon>Actinomycetes</taxon>
        <taxon>Kitasatosporales</taxon>
        <taxon>Streptomycetaceae</taxon>
        <taxon>Kitasatospora</taxon>
    </lineage>
</organism>
<dbReference type="PANTHER" id="PTHR14969">
    <property type="entry name" value="SPHINGOSINE-1-PHOSPHATE PHOSPHOHYDROLASE"/>
    <property type="match status" value="1"/>
</dbReference>
<evidence type="ECO:0000256" key="2">
    <source>
        <dbReference type="ARBA" id="ARBA00022475"/>
    </source>
</evidence>
<evidence type="ECO:0000256" key="1">
    <source>
        <dbReference type="ARBA" id="ARBA00004651"/>
    </source>
</evidence>
<feature type="transmembrane region" description="Helical" evidence="7">
    <location>
        <begin position="166"/>
        <end position="191"/>
    </location>
</feature>
<proteinExistence type="predicted"/>
<evidence type="ECO:0000256" key="3">
    <source>
        <dbReference type="ARBA" id="ARBA00022692"/>
    </source>
</evidence>
<comment type="caution">
    <text evidence="9">The sequence shown here is derived from an EMBL/GenBank/DDBJ whole genome shotgun (WGS) entry which is preliminary data.</text>
</comment>
<dbReference type="InterPro" id="IPR036938">
    <property type="entry name" value="PAP2/HPO_sf"/>
</dbReference>
<feature type="transmembrane region" description="Helical" evidence="7">
    <location>
        <begin position="40"/>
        <end position="60"/>
    </location>
</feature>
<keyword evidence="2" id="KW-1003">Cell membrane</keyword>
<keyword evidence="6 7" id="KW-0472">Membrane</keyword>
<evidence type="ECO:0000313" key="9">
    <source>
        <dbReference type="EMBL" id="GAA1404074.1"/>
    </source>
</evidence>
<dbReference type="SUPFAM" id="SSF48317">
    <property type="entry name" value="Acid phosphatase/Vanadium-dependent haloperoxidase"/>
    <property type="match status" value="1"/>
</dbReference>
<dbReference type="SMART" id="SM00014">
    <property type="entry name" value="acidPPc"/>
    <property type="match status" value="1"/>
</dbReference>
<dbReference type="EMBL" id="BAAAKJ010000266">
    <property type="protein sequence ID" value="GAA1404074.1"/>
    <property type="molecule type" value="Genomic_DNA"/>
</dbReference>
<accession>A0ABP4J0F7</accession>
<dbReference type="Proteomes" id="UP001499863">
    <property type="component" value="Unassembled WGS sequence"/>
</dbReference>
<gene>
    <name evidence="9" type="ORF">GCM10009639_49720</name>
</gene>
<sequence length="223" mass="22953">MTAARALAVYDGSGIDGGLYRRVVGWADAAPHWFNRLVEVWSLLGLGLFALLMLAAWWRARGAGPAVMARVLASPLAVLVAYAVNSGIKGLVEEVRPCAQLRMRDTLEACPVAGDWSFPSNHTVIAVAAAAALWFADRRIGAVAAVAAVLMGASRVWVGVHYPHDVLAGALVGLLVAVPLALAAGSAGPWVERARTGPLKPLLGAGPGASAAWAGRPVGAGRG</sequence>
<dbReference type="Gene3D" id="1.20.144.10">
    <property type="entry name" value="Phosphatidic acid phosphatase type 2/haloperoxidase"/>
    <property type="match status" value="1"/>
</dbReference>
<dbReference type="PANTHER" id="PTHR14969:SF62">
    <property type="entry name" value="DECAPRENYLPHOSPHORYL-5-PHOSPHORIBOSE PHOSPHATASE RV3807C-RELATED"/>
    <property type="match status" value="1"/>
</dbReference>
<evidence type="ECO:0000256" key="7">
    <source>
        <dbReference type="SAM" id="Phobius"/>
    </source>
</evidence>
<keyword evidence="3 7" id="KW-0812">Transmembrane</keyword>
<name>A0ABP4J0F7_9ACTN</name>
<evidence type="ECO:0000256" key="4">
    <source>
        <dbReference type="ARBA" id="ARBA00022801"/>
    </source>
</evidence>
<keyword evidence="4" id="KW-0378">Hydrolase</keyword>
<evidence type="ECO:0000256" key="5">
    <source>
        <dbReference type="ARBA" id="ARBA00022989"/>
    </source>
</evidence>
<dbReference type="RefSeq" id="WP_344339673.1">
    <property type="nucleotide sequence ID" value="NZ_BAAAKJ010000266.1"/>
</dbReference>
<protein>
    <recommendedName>
        <fullName evidence="8">Phosphatidic acid phosphatase type 2/haloperoxidase domain-containing protein</fullName>
    </recommendedName>
</protein>